<evidence type="ECO:0000313" key="3">
    <source>
        <dbReference type="EMBL" id="KAK4128054.1"/>
    </source>
</evidence>
<reference evidence="3" key="1">
    <citation type="journal article" date="2023" name="Mol. Phylogenet. Evol.">
        <title>Genome-scale phylogeny and comparative genomics of the fungal order Sordariales.</title>
        <authorList>
            <person name="Hensen N."/>
            <person name="Bonometti L."/>
            <person name="Westerberg I."/>
            <person name="Brannstrom I.O."/>
            <person name="Guillou S."/>
            <person name="Cros-Aarteil S."/>
            <person name="Calhoun S."/>
            <person name="Haridas S."/>
            <person name="Kuo A."/>
            <person name="Mondo S."/>
            <person name="Pangilinan J."/>
            <person name="Riley R."/>
            <person name="LaButti K."/>
            <person name="Andreopoulos B."/>
            <person name="Lipzen A."/>
            <person name="Chen C."/>
            <person name="Yan M."/>
            <person name="Daum C."/>
            <person name="Ng V."/>
            <person name="Clum A."/>
            <person name="Steindorff A."/>
            <person name="Ohm R.A."/>
            <person name="Martin F."/>
            <person name="Silar P."/>
            <person name="Natvig D.O."/>
            <person name="Lalanne C."/>
            <person name="Gautier V."/>
            <person name="Ament-Velasquez S.L."/>
            <person name="Kruys A."/>
            <person name="Hutchinson M.I."/>
            <person name="Powell A.J."/>
            <person name="Barry K."/>
            <person name="Miller A.N."/>
            <person name="Grigoriev I.V."/>
            <person name="Debuchy R."/>
            <person name="Gladieux P."/>
            <person name="Hiltunen Thoren M."/>
            <person name="Johannesson H."/>
        </authorList>
    </citation>
    <scope>NUCLEOTIDE SEQUENCE</scope>
    <source>
        <strain evidence="3">CBS 731.68</strain>
    </source>
</reference>
<dbReference type="Proteomes" id="UP001302602">
    <property type="component" value="Unassembled WGS sequence"/>
</dbReference>
<dbReference type="GeneID" id="87824891"/>
<dbReference type="EMBL" id="MU853223">
    <property type="protein sequence ID" value="KAK4128054.1"/>
    <property type="molecule type" value="Genomic_DNA"/>
</dbReference>
<proteinExistence type="predicted"/>
<feature type="region of interest" description="Disordered" evidence="1">
    <location>
        <begin position="189"/>
        <end position="210"/>
    </location>
</feature>
<accession>A0AAN6U8F2</accession>
<keyword evidence="2" id="KW-0472">Membrane</keyword>
<feature type="compositionally biased region" description="Basic and acidic residues" evidence="1">
    <location>
        <begin position="290"/>
        <end position="316"/>
    </location>
</feature>
<feature type="transmembrane region" description="Helical" evidence="2">
    <location>
        <begin position="220"/>
        <end position="240"/>
    </location>
</feature>
<feature type="region of interest" description="Disordered" evidence="1">
    <location>
        <begin position="290"/>
        <end position="341"/>
    </location>
</feature>
<protein>
    <submittedName>
        <fullName evidence="3">Uncharacterized protein</fullName>
    </submittedName>
</protein>
<keyword evidence="2" id="KW-1133">Transmembrane helix</keyword>
<keyword evidence="4" id="KW-1185">Reference proteome</keyword>
<name>A0AAN6U8F2_9PEZI</name>
<keyword evidence="2" id="KW-0812">Transmembrane</keyword>
<comment type="caution">
    <text evidence="3">The sequence shown here is derived from an EMBL/GenBank/DDBJ whole genome shotgun (WGS) entry which is preliminary data.</text>
</comment>
<reference evidence="3" key="2">
    <citation type="submission" date="2023-05" db="EMBL/GenBank/DDBJ databases">
        <authorList>
            <consortium name="Lawrence Berkeley National Laboratory"/>
            <person name="Steindorff A."/>
            <person name="Hensen N."/>
            <person name="Bonometti L."/>
            <person name="Westerberg I."/>
            <person name="Brannstrom I.O."/>
            <person name="Guillou S."/>
            <person name="Cros-Aarteil S."/>
            <person name="Calhoun S."/>
            <person name="Haridas S."/>
            <person name="Kuo A."/>
            <person name="Mondo S."/>
            <person name="Pangilinan J."/>
            <person name="Riley R."/>
            <person name="Labutti K."/>
            <person name="Andreopoulos B."/>
            <person name="Lipzen A."/>
            <person name="Chen C."/>
            <person name="Yanf M."/>
            <person name="Daum C."/>
            <person name="Ng V."/>
            <person name="Clum A."/>
            <person name="Ohm R."/>
            <person name="Martin F."/>
            <person name="Silar P."/>
            <person name="Natvig D."/>
            <person name="Lalanne C."/>
            <person name="Gautier V."/>
            <person name="Ament-Velasquez S.L."/>
            <person name="Kruys A."/>
            <person name="Hutchinson M.I."/>
            <person name="Powell A.J."/>
            <person name="Barry K."/>
            <person name="Miller A.N."/>
            <person name="Grigoriev I.V."/>
            <person name="Debuchy R."/>
            <person name="Gladieux P."/>
            <person name="Thoren M.H."/>
            <person name="Johannesson H."/>
        </authorList>
    </citation>
    <scope>NUCLEOTIDE SEQUENCE</scope>
    <source>
        <strain evidence="3">CBS 731.68</strain>
    </source>
</reference>
<dbReference type="RefSeq" id="XP_062651825.1">
    <property type="nucleotide sequence ID" value="XM_062788121.1"/>
</dbReference>
<feature type="non-terminal residue" evidence="3">
    <location>
        <position position="1"/>
    </location>
</feature>
<dbReference type="AlphaFoldDB" id="A0AAN6U8F2"/>
<evidence type="ECO:0000256" key="2">
    <source>
        <dbReference type="SAM" id="Phobius"/>
    </source>
</evidence>
<organism evidence="3 4">
    <name type="scientific">Parathielavia appendiculata</name>
    <dbReference type="NCBI Taxonomy" id="2587402"/>
    <lineage>
        <taxon>Eukaryota</taxon>
        <taxon>Fungi</taxon>
        <taxon>Dikarya</taxon>
        <taxon>Ascomycota</taxon>
        <taxon>Pezizomycotina</taxon>
        <taxon>Sordariomycetes</taxon>
        <taxon>Sordariomycetidae</taxon>
        <taxon>Sordariales</taxon>
        <taxon>Chaetomiaceae</taxon>
        <taxon>Parathielavia</taxon>
    </lineage>
</organism>
<gene>
    <name evidence="3" type="ORF">N657DRAFT_562207</name>
</gene>
<sequence length="341" mass="35473">TSQHHDQHGWQQVPAGGKIVLTGSVAPAAFLFRPAWPAVSGHESFTPLWSRQSGGSACADSETTCPQAAWCCGAEEVCSLIGGAFFCCPEGAGSVGCTRVCAAGDFQCGSICCADGQTCMGGDTPSPYCVSQRPTGVPGTAVSTTSISSRTASTYSGISLSITSPSFPAAIISPTSSVTSAIAASTNAASLTQSEQPSPAEPSVTASTTPQHGFSRAAQISIGVIVPVAVVFLVGALWIFNFRRPGRGHARGHRRGEARTTSEDTQAYDKIWLDADTAPHLSPHEKYMMKSNAERRRQGEGERYEMKDLRELEDAGVHGQDATDSGSGGRASPHPGTPVIV</sequence>
<evidence type="ECO:0000313" key="4">
    <source>
        <dbReference type="Proteomes" id="UP001302602"/>
    </source>
</evidence>
<evidence type="ECO:0000256" key="1">
    <source>
        <dbReference type="SAM" id="MobiDB-lite"/>
    </source>
</evidence>